<dbReference type="RefSeq" id="WP_166282412.1">
    <property type="nucleotide sequence ID" value="NZ_JAANNP010000009.1"/>
</dbReference>
<accession>A0ABX0GV54</accession>
<comment type="caution">
    <text evidence="3">The sequence shown here is derived from an EMBL/GenBank/DDBJ whole genome shotgun (WGS) entry which is preliminary data.</text>
</comment>
<evidence type="ECO:0000313" key="3">
    <source>
        <dbReference type="EMBL" id="NHC14662.1"/>
    </source>
</evidence>
<keyword evidence="4" id="KW-1185">Reference proteome</keyword>
<keyword evidence="2" id="KW-0812">Transmembrane</keyword>
<keyword evidence="2" id="KW-0472">Membrane</keyword>
<name>A0ABX0GV54_9ACTN</name>
<keyword evidence="2" id="KW-1133">Transmembrane helix</keyword>
<feature type="transmembrane region" description="Helical" evidence="2">
    <location>
        <begin position="46"/>
        <end position="66"/>
    </location>
</feature>
<reference evidence="3 4" key="1">
    <citation type="submission" date="2020-03" db="EMBL/GenBank/DDBJ databases">
        <title>Two novel Motilibacter sp.</title>
        <authorList>
            <person name="Liu S."/>
        </authorList>
    </citation>
    <scope>NUCLEOTIDE SEQUENCE [LARGE SCALE GENOMIC DNA]</scope>
    <source>
        <strain evidence="3 4">E257</strain>
    </source>
</reference>
<dbReference type="EMBL" id="JAANNP010000009">
    <property type="protein sequence ID" value="NHC14662.1"/>
    <property type="molecule type" value="Genomic_DNA"/>
</dbReference>
<organism evidence="3 4">
    <name type="scientific">Motilibacter deserti</name>
    <dbReference type="NCBI Taxonomy" id="2714956"/>
    <lineage>
        <taxon>Bacteria</taxon>
        <taxon>Bacillati</taxon>
        <taxon>Actinomycetota</taxon>
        <taxon>Actinomycetes</taxon>
        <taxon>Motilibacterales</taxon>
        <taxon>Motilibacteraceae</taxon>
        <taxon>Motilibacter</taxon>
    </lineage>
</organism>
<proteinExistence type="predicted"/>
<evidence type="ECO:0000256" key="1">
    <source>
        <dbReference type="SAM" id="MobiDB-lite"/>
    </source>
</evidence>
<evidence type="ECO:0000256" key="2">
    <source>
        <dbReference type="SAM" id="Phobius"/>
    </source>
</evidence>
<sequence>MTPDLDFCRDEEWLALAVQGLAADLDASLTSGPHVRARARRRTRQTAAVVAVTAAVAAVAVLPTVVGGSGGPAVEPGGPPSAAPLRTPGPGEAPQAFCDLEPVPAWCTPGVDPASGPLLRATSFWDGVWGDRPVVPTAVPATFGNLLVRPQDQLEAWTTSVVGGARTTSVGWVVAQTVVRFRSGTVDAAWDKAVLGLRAEAGATDRGIVLPVGESALWVWSPTIAPGGQWLGVVRHGDLLAHVEITDDPAGPGAARLRWSPETLEELADAVRARLDGRPGEARVRGELEVVASPGAGTSS</sequence>
<gene>
    <name evidence="3" type="ORF">G9H71_12815</name>
</gene>
<dbReference type="Proteomes" id="UP000800981">
    <property type="component" value="Unassembled WGS sequence"/>
</dbReference>
<protein>
    <submittedName>
        <fullName evidence="3">Uncharacterized protein</fullName>
    </submittedName>
</protein>
<evidence type="ECO:0000313" key="4">
    <source>
        <dbReference type="Proteomes" id="UP000800981"/>
    </source>
</evidence>
<feature type="region of interest" description="Disordered" evidence="1">
    <location>
        <begin position="69"/>
        <end position="95"/>
    </location>
</feature>